<evidence type="ECO:0000313" key="3">
    <source>
        <dbReference type="Proteomes" id="UP001500630"/>
    </source>
</evidence>
<keyword evidence="3" id="KW-1185">Reference proteome</keyword>
<gene>
    <name evidence="2" type="ORF">GCM10022419_084740</name>
</gene>
<dbReference type="Pfam" id="PF07110">
    <property type="entry name" value="EthD"/>
    <property type="match status" value="1"/>
</dbReference>
<dbReference type="NCBIfam" id="TIGR02118">
    <property type="entry name" value="EthD family reductase"/>
    <property type="match status" value="1"/>
</dbReference>
<dbReference type="InterPro" id="IPR011008">
    <property type="entry name" value="Dimeric_a/b-barrel"/>
</dbReference>
<sequence length="104" mass="10764">MAFQLVVLYHHPESTAAFDKHYDETHAPLAALLPGLRAYTVQRPAAAPSAERPAYHLVAVLTFDDEAAFNAAMGSEQGAAAVADLGNFAGAGATMLTGPAGQVL</sequence>
<dbReference type="PANTHER" id="PTHR40260">
    <property type="entry name" value="BLR8190 PROTEIN"/>
    <property type="match status" value="1"/>
</dbReference>
<dbReference type="PANTHER" id="PTHR40260:SF2">
    <property type="entry name" value="BLR8190 PROTEIN"/>
    <property type="match status" value="1"/>
</dbReference>
<name>A0ABP6YSR7_9ACTN</name>
<dbReference type="Gene3D" id="3.30.70.100">
    <property type="match status" value="1"/>
</dbReference>
<organism evidence="2 3">
    <name type="scientific">Nonomuraea rosea</name>
    <dbReference type="NCBI Taxonomy" id="638574"/>
    <lineage>
        <taxon>Bacteria</taxon>
        <taxon>Bacillati</taxon>
        <taxon>Actinomycetota</taxon>
        <taxon>Actinomycetes</taxon>
        <taxon>Streptosporangiales</taxon>
        <taxon>Streptosporangiaceae</taxon>
        <taxon>Nonomuraea</taxon>
    </lineage>
</organism>
<dbReference type="InterPro" id="IPR009799">
    <property type="entry name" value="EthD_dom"/>
</dbReference>
<comment type="caution">
    <text evidence="2">The sequence shown here is derived from an EMBL/GenBank/DDBJ whole genome shotgun (WGS) entry which is preliminary data.</text>
</comment>
<accession>A0ABP6YSR7</accession>
<dbReference type="Proteomes" id="UP001500630">
    <property type="component" value="Unassembled WGS sequence"/>
</dbReference>
<dbReference type="RefSeq" id="WP_345571052.1">
    <property type="nucleotide sequence ID" value="NZ_BAABDQ010000025.1"/>
</dbReference>
<feature type="domain" description="EthD" evidence="1">
    <location>
        <begin position="11"/>
        <end position="90"/>
    </location>
</feature>
<dbReference type="SUPFAM" id="SSF54909">
    <property type="entry name" value="Dimeric alpha+beta barrel"/>
    <property type="match status" value="1"/>
</dbReference>
<evidence type="ECO:0000259" key="1">
    <source>
        <dbReference type="Pfam" id="PF07110"/>
    </source>
</evidence>
<reference evidence="3" key="1">
    <citation type="journal article" date="2019" name="Int. J. Syst. Evol. Microbiol.">
        <title>The Global Catalogue of Microorganisms (GCM) 10K type strain sequencing project: providing services to taxonomists for standard genome sequencing and annotation.</title>
        <authorList>
            <consortium name="The Broad Institute Genomics Platform"/>
            <consortium name="The Broad Institute Genome Sequencing Center for Infectious Disease"/>
            <person name="Wu L."/>
            <person name="Ma J."/>
        </authorList>
    </citation>
    <scope>NUCLEOTIDE SEQUENCE [LARGE SCALE GENOMIC DNA]</scope>
    <source>
        <strain evidence="3">JCM 17326</strain>
    </source>
</reference>
<proteinExistence type="predicted"/>
<dbReference type="EMBL" id="BAABDQ010000025">
    <property type="protein sequence ID" value="GAA3589401.1"/>
    <property type="molecule type" value="Genomic_DNA"/>
</dbReference>
<evidence type="ECO:0000313" key="2">
    <source>
        <dbReference type="EMBL" id="GAA3589401.1"/>
    </source>
</evidence>
<protein>
    <submittedName>
        <fullName evidence="2">EthD family reductase</fullName>
    </submittedName>
</protein>